<dbReference type="Proteomes" id="UP000198968">
    <property type="component" value="Unassembled WGS sequence"/>
</dbReference>
<dbReference type="AlphaFoldDB" id="A0A1I5AG45"/>
<organism evidence="1 2">
    <name type="scientific">Candidatus Pantoea varia</name>
    <dbReference type="NCBI Taxonomy" id="1881036"/>
    <lineage>
        <taxon>Bacteria</taxon>
        <taxon>Pseudomonadati</taxon>
        <taxon>Pseudomonadota</taxon>
        <taxon>Gammaproteobacteria</taxon>
        <taxon>Enterobacterales</taxon>
        <taxon>Erwiniaceae</taxon>
        <taxon>Pantoea</taxon>
    </lineage>
</organism>
<evidence type="ECO:0000313" key="2">
    <source>
        <dbReference type="Proteomes" id="UP000198968"/>
    </source>
</evidence>
<accession>A0A1I5AG45</accession>
<protein>
    <submittedName>
        <fullName evidence="1">Uncharacterized protein</fullName>
    </submittedName>
</protein>
<evidence type="ECO:0000313" key="1">
    <source>
        <dbReference type="EMBL" id="SFN61413.1"/>
    </source>
</evidence>
<gene>
    <name evidence="1" type="ORF">SAMN05428971_2030</name>
</gene>
<name>A0A1I5AG45_9GAMM</name>
<reference evidence="2" key="1">
    <citation type="submission" date="2016-10" db="EMBL/GenBank/DDBJ databases">
        <authorList>
            <person name="Varghese N."/>
            <person name="Submissions S."/>
        </authorList>
    </citation>
    <scope>NUCLEOTIDE SEQUENCE [LARGE SCALE GENOMIC DNA]</scope>
    <source>
        <strain evidence="2">OV426</strain>
    </source>
</reference>
<dbReference type="OrthoDB" id="5889969at2"/>
<dbReference type="RefSeq" id="WP_090963219.1">
    <property type="nucleotide sequence ID" value="NZ_FOVG01000001.1"/>
</dbReference>
<dbReference type="EMBL" id="FOVG01000001">
    <property type="protein sequence ID" value="SFN61413.1"/>
    <property type="molecule type" value="Genomic_DNA"/>
</dbReference>
<keyword evidence="2" id="KW-1185">Reference proteome</keyword>
<proteinExistence type="predicted"/>
<sequence length="117" mass="13253">MLSRIECDIAAGESDCAKIAEIVQRNILKITDLLVGDLRWYSQNAQFVPGSLKIVSVEYQNLDSFKLLYDFDWNLFSPCLDLNETVTQSEQVNVRIKPGVLEFDVIDNEQPSPGDEL</sequence>